<dbReference type="EMBL" id="NAJP01000010">
    <property type="protein sequence ID" value="TKA45875.1"/>
    <property type="molecule type" value="Genomic_DNA"/>
</dbReference>
<evidence type="ECO:0000313" key="11">
    <source>
        <dbReference type="Proteomes" id="UP000310066"/>
    </source>
</evidence>
<dbReference type="GO" id="GO:0000082">
    <property type="term" value="P:G1/S transition of mitotic cell cycle"/>
    <property type="evidence" value="ECO:0007669"/>
    <property type="project" value="InterPro"/>
</dbReference>
<feature type="region of interest" description="Disordered" evidence="9">
    <location>
        <begin position="164"/>
        <end position="192"/>
    </location>
</feature>
<dbReference type="InterPro" id="IPR013734">
    <property type="entry name" value="TF_Nrm1/Whi5"/>
</dbReference>
<feature type="region of interest" description="Disordered" evidence="9">
    <location>
        <begin position="1"/>
        <end position="143"/>
    </location>
</feature>
<sequence>METITSYPATPTTQISHLRHSATSRPKTQKPNPNPNPTQNQIHTQRQPPAQPATRMPPPETQQQEHSLYPQPLSAPASQESFITTRSEGSSVQPYFQSSSSNVSQLTNDTDPTSPVVPAPEQRYESRGIADSTVARRATTPEGQVQSIGAYAEHALASPMSVASPAASTTNGAKRTASGHVKNAPSQPSTPLAATFADRMSRRESISSTGSRAGELAATLKSRLGYAMAKVQHGWEHKNIAEVEQLAAQKMSPNRHSMSHLDERQRPMSAGLSNGTARLSMYESYRPSMLDGTTSPPSKRRSGTYSSFLASPQQPPPRSAWNNAPHLQPPADIRPGAPSTHQQTYYSTAPPSHNPAQTAMSPPRTPVNGHHSSRTRPPTIRTGTEQAEAERDALQALFQLGSPRAAASNSSQHFVSASSAGAQQNHAAVGSQASSLQGSPLRTEFPVLMPMRRVTFARSESGGSSGVGEGSSSGMGEGEA</sequence>
<evidence type="ECO:0000256" key="7">
    <source>
        <dbReference type="ARBA" id="ARBA00023163"/>
    </source>
</evidence>
<evidence type="ECO:0000256" key="8">
    <source>
        <dbReference type="ARBA" id="ARBA00023242"/>
    </source>
</evidence>
<dbReference type="PANTHER" id="PTHR28246">
    <property type="entry name" value="G1-SPECIFIC TRANSCRIPTIONAL REPRESSOR WHI5-RELATED"/>
    <property type="match status" value="1"/>
</dbReference>
<keyword evidence="5" id="KW-0678">Repressor</keyword>
<dbReference type="STRING" id="329885.A0A4U0VCT6"/>
<evidence type="ECO:0000256" key="6">
    <source>
        <dbReference type="ARBA" id="ARBA00023015"/>
    </source>
</evidence>
<keyword evidence="7" id="KW-0804">Transcription</keyword>
<dbReference type="Proteomes" id="UP000310066">
    <property type="component" value="Unassembled WGS sequence"/>
</dbReference>
<evidence type="ECO:0000256" key="9">
    <source>
        <dbReference type="SAM" id="MobiDB-lite"/>
    </source>
</evidence>
<comment type="subcellular location">
    <subcellularLocation>
        <location evidence="2">Cytoplasm</location>
    </subcellularLocation>
    <subcellularLocation>
        <location evidence="1">Nucleus</location>
    </subcellularLocation>
</comment>
<evidence type="ECO:0000256" key="5">
    <source>
        <dbReference type="ARBA" id="ARBA00022491"/>
    </source>
</evidence>
<feature type="region of interest" description="Disordered" evidence="9">
    <location>
        <begin position="287"/>
        <end position="387"/>
    </location>
</feature>
<dbReference type="GO" id="GO:0033309">
    <property type="term" value="C:SBF transcription complex"/>
    <property type="evidence" value="ECO:0007669"/>
    <property type="project" value="TreeGrafter"/>
</dbReference>
<feature type="compositionally biased region" description="Gly residues" evidence="9">
    <location>
        <begin position="463"/>
        <end position="480"/>
    </location>
</feature>
<dbReference type="Pfam" id="PF08528">
    <property type="entry name" value="Whi5"/>
    <property type="match status" value="1"/>
</dbReference>
<accession>A0A4U0VCT6</accession>
<dbReference type="AlphaFoldDB" id="A0A4U0VCT6"/>
<gene>
    <name evidence="10" type="ORF">B0A54_03560</name>
</gene>
<comment type="similarity">
    <text evidence="3">Belongs to the WHI5/NRM1 family.</text>
</comment>
<keyword evidence="4" id="KW-0963">Cytoplasm</keyword>
<evidence type="ECO:0000313" key="10">
    <source>
        <dbReference type="EMBL" id="TKA45875.1"/>
    </source>
</evidence>
<keyword evidence="6" id="KW-0805">Transcription regulation</keyword>
<feature type="region of interest" description="Disordered" evidence="9">
    <location>
        <begin position="456"/>
        <end position="480"/>
    </location>
</feature>
<evidence type="ECO:0000256" key="4">
    <source>
        <dbReference type="ARBA" id="ARBA00022490"/>
    </source>
</evidence>
<feature type="compositionally biased region" description="Polar residues" evidence="9">
    <location>
        <begin position="1"/>
        <end position="16"/>
    </location>
</feature>
<keyword evidence="8" id="KW-0539">Nucleus</keyword>
<feature type="compositionally biased region" description="Polar residues" evidence="9">
    <location>
        <begin position="339"/>
        <end position="360"/>
    </location>
</feature>
<reference evidence="10 11" key="1">
    <citation type="submission" date="2017-03" db="EMBL/GenBank/DDBJ databases">
        <title>Genomes of endolithic fungi from Antarctica.</title>
        <authorList>
            <person name="Coleine C."/>
            <person name="Masonjones S."/>
            <person name="Stajich J.E."/>
        </authorList>
    </citation>
    <scope>NUCLEOTIDE SEQUENCE [LARGE SCALE GENOMIC DNA]</scope>
    <source>
        <strain evidence="10 11">CCFEE 5311</strain>
    </source>
</reference>
<feature type="region of interest" description="Disordered" evidence="9">
    <location>
        <begin position="252"/>
        <end position="273"/>
    </location>
</feature>
<dbReference type="PANTHER" id="PTHR28246:SF1">
    <property type="entry name" value="G1-SPECIFIC TRANSCRIPTIONAL REPRESSOR WHI5-RELATED"/>
    <property type="match status" value="1"/>
</dbReference>
<feature type="compositionally biased region" description="Polar residues" evidence="9">
    <location>
        <begin position="291"/>
        <end position="312"/>
    </location>
</feature>
<comment type="caution">
    <text evidence="10">The sequence shown here is derived from an EMBL/GenBank/DDBJ whole genome shotgun (WGS) entry which is preliminary data.</text>
</comment>
<evidence type="ECO:0000256" key="1">
    <source>
        <dbReference type="ARBA" id="ARBA00004123"/>
    </source>
</evidence>
<feature type="compositionally biased region" description="Pro residues" evidence="9">
    <location>
        <begin position="49"/>
        <end position="60"/>
    </location>
</feature>
<name>A0A4U0VCT6_9PEZI</name>
<dbReference type="OrthoDB" id="2359117at2759"/>
<dbReference type="GO" id="GO:0003712">
    <property type="term" value="F:transcription coregulator activity"/>
    <property type="evidence" value="ECO:0007669"/>
    <property type="project" value="TreeGrafter"/>
</dbReference>
<proteinExistence type="inferred from homology"/>
<evidence type="ECO:0000256" key="3">
    <source>
        <dbReference type="ARBA" id="ARBA00006922"/>
    </source>
</evidence>
<dbReference type="GO" id="GO:0005737">
    <property type="term" value="C:cytoplasm"/>
    <property type="evidence" value="ECO:0007669"/>
    <property type="project" value="UniProtKB-SubCell"/>
</dbReference>
<feature type="compositionally biased region" description="Low complexity" evidence="9">
    <location>
        <begin position="37"/>
        <end position="48"/>
    </location>
</feature>
<feature type="compositionally biased region" description="Polar residues" evidence="9">
    <location>
        <begin position="76"/>
        <end position="89"/>
    </location>
</feature>
<evidence type="ECO:0000256" key="2">
    <source>
        <dbReference type="ARBA" id="ARBA00004496"/>
    </source>
</evidence>
<organism evidence="10 11">
    <name type="scientific">Friedmanniomyces endolithicus</name>
    <dbReference type="NCBI Taxonomy" id="329885"/>
    <lineage>
        <taxon>Eukaryota</taxon>
        <taxon>Fungi</taxon>
        <taxon>Dikarya</taxon>
        <taxon>Ascomycota</taxon>
        <taxon>Pezizomycotina</taxon>
        <taxon>Dothideomycetes</taxon>
        <taxon>Dothideomycetidae</taxon>
        <taxon>Mycosphaerellales</taxon>
        <taxon>Teratosphaeriaceae</taxon>
        <taxon>Friedmanniomyces</taxon>
    </lineage>
</organism>
<feature type="compositionally biased region" description="Polar residues" evidence="9">
    <location>
        <begin position="102"/>
        <end position="113"/>
    </location>
</feature>
<dbReference type="InterPro" id="IPR039198">
    <property type="entry name" value="Srl3/Whi5"/>
</dbReference>
<feature type="compositionally biased region" description="Low complexity" evidence="9">
    <location>
        <begin position="90"/>
        <end position="101"/>
    </location>
</feature>
<protein>
    <submittedName>
        <fullName evidence="10">Uncharacterized protein</fullName>
    </submittedName>
</protein>